<proteinExistence type="predicted"/>
<dbReference type="AlphaFoldDB" id="Q30YJ3"/>
<dbReference type="Gene3D" id="3.30.450.40">
    <property type="match status" value="1"/>
</dbReference>
<protein>
    <submittedName>
        <fullName evidence="2">PAS domain containing protein</fullName>
    </submittedName>
</protein>
<dbReference type="Gene3D" id="3.30.450.20">
    <property type="entry name" value="PAS domain"/>
    <property type="match status" value="1"/>
</dbReference>
<dbReference type="SUPFAM" id="SSF55785">
    <property type="entry name" value="PYP-like sensor domain (PAS domain)"/>
    <property type="match status" value="1"/>
</dbReference>
<dbReference type="InterPro" id="IPR029016">
    <property type="entry name" value="GAF-like_dom_sf"/>
</dbReference>
<evidence type="ECO:0000313" key="2">
    <source>
        <dbReference type="EMBL" id="ABB39253.1"/>
    </source>
</evidence>
<reference evidence="2 3" key="1">
    <citation type="journal article" date="2011" name="J. Bacteriol.">
        <title>Complete genome sequence and updated annotation of Desulfovibrio alaskensis G20.</title>
        <authorList>
            <person name="Hauser L.J."/>
            <person name="Land M.L."/>
            <person name="Brown S.D."/>
            <person name="Larimer F."/>
            <person name="Keller K.L."/>
            <person name="Rapp-Giles B.J."/>
            <person name="Price M.N."/>
            <person name="Lin M."/>
            <person name="Bruce D.C."/>
            <person name="Detter J.C."/>
            <person name="Tapia R."/>
            <person name="Han C.S."/>
            <person name="Goodwin L.A."/>
            <person name="Cheng J.F."/>
            <person name="Pitluck S."/>
            <person name="Copeland A."/>
            <person name="Lucas S."/>
            <person name="Nolan M."/>
            <person name="Lapidus A.L."/>
            <person name="Palumbo A.V."/>
            <person name="Wall J.D."/>
        </authorList>
    </citation>
    <scope>NUCLEOTIDE SEQUENCE [LARGE SCALE GENOMIC DNA]</scope>
    <source>
        <strain evidence="3">ATCC BAA 1058 / DSM 17464 / G20</strain>
    </source>
</reference>
<feature type="domain" description="PAS" evidence="1">
    <location>
        <begin position="186"/>
        <end position="257"/>
    </location>
</feature>
<accession>Q30YJ3</accession>
<evidence type="ECO:0000259" key="1">
    <source>
        <dbReference type="PROSITE" id="PS50112"/>
    </source>
</evidence>
<dbReference type="SUPFAM" id="SSF55781">
    <property type="entry name" value="GAF domain-like"/>
    <property type="match status" value="1"/>
</dbReference>
<dbReference type="EMBL" id="CP000112">
    <property type="protein sequence ID" value="ABB39253.1"/>
    <property type="molecule type" value="Genomic_DNA"/>
</dbReference>
<dbReference type="STRING" id="207559.Dde_2456"/>
<dbReference type="InterPro" id="IPR035965">
    <property type="entry name" value="PAS-like_dom_sf"/>
</dbReference>
<dbReference type="SMART" id="SM00091">
    <property type="entry name" value="PAS"/>
    <property type="match status" value="1"/>
</dbReference>
<dbReference type="PROSITE" id="PS50112">
    <property type="entry name" value="PAS"/>
    <property type="match status" value="1"/>
</dbReference>
<dbReference type="eggNOG" id="COG2205">
    <property type="taxonomic scope" value="Bacteria"/>
</dbReference>
<evidence type="ECO:0000313" key="3">
    <source>
        <dbReference type="Proteomes" id="UP000002710"/>
    </source>
</evidence>
<organism evidence="2 3">
    <name type="scientific">Oleidesulfovibrio alaskensis (strain ATCC BAA-1058 / DSM 17464 / G20)</name>
    <name type="common">Desulfovibrio alaskensis</name>
    <dbReference type="NCBI Taxonomy" id="207559"/>
    <lineage>
        <taxon>Bacteria</taxon>
        <taxon>Pseudomonadati</taxon>
        <taxon>Thermodesulfobacteriota</taxon>
        <taxon>Desulfovibrionia</taxon>
        <taxon>Desulfovibrionales</taxon>
        <taxon>Desulfovibrionaceae</taxon>
        <taxon>Oleidesulfovibrio</taxon>
    </lineage>
</organism>
<dbReference type="Proteomes" id="UP000002710">
    <property type="component" value="Chromosome"/>
</dbReference>
<name>Q30YJ3_OLEA2</name>
<dbReference type="HOGENOM" id="CLU_929784_0_0_7"/>
<gene>
    <name evidence="2" type="ordered locus">Dde_2456</name>
</gene>
<dbReference type="RefSeq" id="WP_011368323.1">
    <property type="nucleotide sequence ID" value="NC_007519.1"/>
</dbReference>
<sequence length="304" mass="33465">MNNETPFSQANLKARLRSLEEQARFTLDVLEMASTLGDFQTSINKLHEPSSLLREAMERVEELVRFSATAFYLVDESSSDFSLALCAPDTYGAMVDDELEHLIETGVFALALRENRPITVYSRDNNHRLVLHALATSSRTRGMFVGIMPRSERNLSGILLSLLSITLKHCANAIESFELYRLFRENEALQRARLDQLPVGIVDAAPDGAILSATGALMQQFGFAAETSLSSLTLADLLCPASQKQLQEAMQNLLASGETGSPPQIPHRRLSLTSRETSQGAFPVVLHLTLQHDASGSFFRAVLA</sequence>
<dbReference type="KEGG" id="dde:Dde_2456"/>
<keyword evidence="3" id="KW-1185">Reference proteome</keyword>
<dbReference type="InterPro" id="IPR000014">
    <property type="entry name" value="PAS"/>
</dbReference>